<dbReference type="Proteomes" id="UP001604277">
    <property type="component" value="Unassembled WGS sequence"/>
</dbReference>
<dbReference type="EMBL" id="JBFOLJ010000009">
    <property type="protein sequence ID" value="KAL2507921.1"/>
    <property type="molecule type" value="Genomic_DNA"/>
</dbReference>
<reference evidence="3" key="1">
    <citation type="submission" date="2024-07" db="EMBL/GenBank/DDBJ databases">
        <title>Two chromosome-level genome assemblies of Korean endemic species Abeliophyllum distichum and Forsythia ovata (Oleaceae).</title>
        <authorList>
            <person name="Jang H."/>
        </authorList>
    </citation>
    <scope>NUCLEOTIDE SEQUENCE [LARGE SCALE GENOMIC DNA]</scope>
</reference>
<keyword evidence="1" id="KW-1133">Transmembrane helix</keyword>
<keyword evidence="3" id="KW-1185">Reference proteome</keyword>
<dbReference type="PANTHER" id="PTHR33306">
    <property type="entry name" value="EXPRESSED PROTEIN-RELATED-RELATED"/>
    <property type="match status" value="1"/>
</dbReference>
<dbReference type="AlphaFoldDB" id="A0ABD1T5C8"/>
<evidence type="ECO:0000313" key="3">
    <source>
        <dbReference type="Proteomes" id="UP001604277"/>
    </source>
</evidence>
<feature type="transmembrane region" description="Helical" evidence="1">
    <location>
        <begin position="20"/>
        <end position="40"/>
    </location>
</feature>
<proteinExistence type="predicted"/>
<name>A0ABD1T5C8_9LAMI</name>
<evidence type="ECO:0000313" key="2">
    <source>
        <dbReference type="EMBL" id="KAL2507921.1"/>
    </source>
</evidence>
<evidence type="ECO:0008006" key="4">
    <source>
        <dbReference type="Google" id="ProtNLM"/>
    </source>
</evidence>
<sequence length="130" mass="15757">MARYYNSSYYDYLQYLSLPIHFFFFLAVLFLFLILTWYINYEFMFEDLMDQLKLSLMVFPVLLLLILHWLSVHDPRRVPFALSLPEKDSLHRAGGSPWGVAILLLFLMFMISHHASLHERWFPLFGRRRY</sequence>
<organism evidence="2 3">
    <name type="scientific">Forsythia ovata</name>
    <dbReference type="NCBI Taxonomy" id="205694"/>
    <lineage>
        <taxon>Eukaryota</taxon>
        <taxon>Viridiplantae</taxon>
        <taxon>Streptophyta</taxon>
        <taxon>Embryophyta</taxon>
        <taxon>Tracheophyta</taxon>
        <taxon>Spermatophyta</taxon>
        <taxon>Magnoliopsida</taxon>
        <taxon>eudicotyledons</taxon>
        <taxon>Gunneridae</taxon>
        <taxon>Pentapetalae</taxon>
        <taxon>asterids</taxon>
        <taxon>lamiids</taxon>
        <taxon>Lamiales</taxon>
        <taxon>Oleaceae</taxon>
        <taxon>Forsythieae</taxon>
        <taxon>Forsythia</taxon>
    </lineage>
</organism>
<comment type="caution">
    <text evidence="2">The sequence shown here is derived from an EMBL/GenBank/DDBJ whole genome shotgun (WGS) entry which is preliminary data.</text>
</comment>
<keyword evidence="1" id="KW-0812">Transmembrane</keyword>
<accession>A0ABD1T5C8</accession>
<feature type="transmembrane region" description="Helical" evidence="1">
    <location>
        <begin position="90"/>
        <end position="111"/>
    </location>
</feature>
<evidence type="ECO:0000256" key="1">
    <source>
        <dbReference type="SAM" id="Phobius"/>
    </source>
</evidence>
<dbReference type="PANTHER" id="PTHR33306:SF5">
    <property type="entry name" value="OXIDOREDUCTASE_TRANSITION METAL ION-BINDING PROTEIN"/>
    <property type="match status" value="1"/>
</dbReference>
<protein>
    <recommendedName>
        <fullName evidence="4">Transmembrane protein</fullName>
    </recommendedName>
</protein>
<gene>
    <name evidence="2" type="ORF">Fot_31568</name>
</gene>
<feature type="transmembrane region" description="Helical" evidence="1">
    <location>
        <begin position="52"/>
        <end position="70"/>
    </location>
</feature>
<keyword evidence="1" id="KW-0472">Membrane</keyword>